<dbReference type="RefSeq" id="WP_200358848.1">
    <property type="nucleotide sequence ID" value="NZ_JAENIL010000074.1"/>
</dbReference>
<feature type="transmembrane region" description="Helical" evidence="1">
    <location>
        <begin position="9"/>
        <end position="28"/>
    </location>
</feature>
<gene>
    <name evidence="2" type="ORF">JIN87_25040</name>
</gene>
<reference evidence="2" key="1">
    <citation type="submission" date="2021-01" db="EMBL/GenBank/DDBJ databases">
        <title>Modified the classification status of verrucomicrobia.</title>
        <authorList>
            <person name="Feng X."/>
        </authorList>
    </citation>
    <scope>NUCLEOTIDE SEQUENCE</scope>
    <source>
        <strain evidence="2">KCTC 13126</strain>
    </source>
</reference>
<keyword evidence="1" id="KW-0812">Transmembrane</keyword>
<dbReference type="EMBL" id="JAENIL010000074">
    <property type="protein sequence ID" value="MBK1880176.1"/>
    <property type="molecule type" value="Genomic_DNA"/>
</dbReference>
<name>A0A934VNP6_9BACT</name>
<evidence type="ECO:0000256" key="1">
    <source>
        <dbReference type="SAM" id="Phobius"/>
    </source>
</evidence>
<evidence type="ECO:0000313" key="2">
    <source>
        <dbReference type="EMBL" id="MBK1880176.1"/>
    </source>
</evidence>
<keyword evidence="1" id="KW-0472">Membrane</keyword>
<comment type="caution">
    <text evidence="2">The sequence shown here is derived from an EMBL/GenBank/DDBJ whole genome shotgun (WGS) entry which is preliminary data.</text>
</comment>
<keyword evidence="1" id="KW-1133">Transmembrane helix</keyword>
<feature type="transmembrane region" description="Helical" evidence="1">
    <location>
        <begin position="34"/>
        <end position="52"/>
    </location>
</feature>
<proteinExistence type="predicted"/>
<accession>A0A934VNP6</accession>
<sequence length="71" mass="7693">MNTQHYTRHILVAALIAFATLLGILNLYTGSEKLTASTVVVAALIFLGALELRRGTGSRLKTRQVKKSSHA</sequence>
<dbReference type="AlphaFoldDB" id="A0A934VNP6"/>
<dbReference type="Proteomes" id="UP000617628">
    <property type="component" value="Unassembled WGS sequence"/>
</dbReference>
<organism evidence="2 3">
    <name type="scientific">Pelagicoccus mobilis</name>
    <dbReference type="NCBI Taxonomy" id="415221"/>
    <lineage>
        <taxon>Bacteria</taxon>
        <taxon>Pseudomonadati</taxon>
        <taxon>Verrucomicrobiota</taxon>
        <taxon>Opitutia</taxon>
        <taxon>Puniceicoccales</taxon>
        <taxon>Pelagicoccaceae</taxon>
        <taxon>Pelagicoccus</taxon>
    </lineage>
</organism>
<keyword evidence="3" id="KW-1185">Reference proteome</keyword>
<protein>
    <submittedName>
        <fullName evidence="2">Uncharacterized protein</fullName>
    </submittedName>
</protein>
<evidence type="ECO:0000313" key="3">
    <source>
        <dbReference type="Proteomes" id="UP000617628"/>
    </source>
</evidence>